<keyword evidence="2" id="KW-1185">Reference proteome</keyword>
<evidence type="ECO:0000313" key="2">
    <source>
        <dbReference type="Proteomes" id="UP000004324"/>
    </source>
</evidence>
<gene>
    <name evidence="1" type="ORF">FB4_0760</name>
</gene>
<dbReference type="Proteomes" id="UP000004324">
    <property type="component" value="Unassembled WGS sequence"/>
</dbReference>
<dbReference type="EMBL" id="AKVJ01000066">
    <property type="protein sequence ID" value="EIW16249.1"/>
    <property type="molecule type" value="Genomic_DNA"/>
</dbReference>
<dbReference type="AlphaFoldDB" id="I9L7A3"/>
<protein>
    <submittedName>
        <fullName evidence="1">Uncharacterized protein</fullName>
    </submittedName>
</protein>
<comment type="caution">
    <text evidence="1">The sequence shown here is derived from an EMBL/GenBank/DDBJ whole genome shotgun (WGS) entry which is preliminary data.</text>
</comment>
<reference evidence="1 2" key="1">
    <citation type="journal article" date="2012" name="J. Bacteriol.">
        <title>Draft Genome Sequences for Two Metal-Reducing Pelosinus fermentans Strains Isolated from a Cr(VI)-Contaminated Site and for Type Strain R7.</title>
        <authorList>
            <person name="Brown S.D."/>
            <person name="Podar M."/>
            <person name="Klingeman D.M."/>
            <person name="Johnson C.M."/>
            <person name="Yang Z.K."/>
            <person name="Utturkar S.M."/>
            <person name="Land M.L."/>
            <person name="Mosher J.J."/>
            <person name="Hurt R.A.Jr."/>
            <person name="Phelps T.J."/>
            <person name="Palumbo A.V."/>
            <person name="Arkin A.P."/>
            <person name="Hazen T.C."/>
            <person name="Elias D.A."/>
        </authorList>
    </citation>
    <scope>NUCLEOTIDE SEQUENCE [LARGE SCALE GENOMIC DNA]</scope>
    <source>
        <strain evidence="1 2">B4</strain>
    </source>
</reference>
<evidence type="ECO:0000313" key="1">
    <source>
        <dbReference type="EMBL" id="EIW16249.1"/>
    </source>
</evidence>
<name>I9L7A3_9FIRM</name>
<accession>I9L7A3</accession>
<proteinExistence type="predicted"/>
<sequence>MKEIIKTSKAPEAIGAYSQAAMEEKQYCVNIR</sequence>
<organism evidence="1 2">
    <name type="scientific">Pelosinus fermentans B4</name>
    <dbReference type="NCBI Taxonomy" id="1149862"/>
    <lineage>
        <taxon>Bacteria</taxon>
        <taxon>Bacillati</taxon>
        <taxon>Bacillota</taxon>
        <taxon>Negativicutes</taxon>
        <taxon>Selenomonadales</taxon>
        <taxon>Sporomusaceae</taxon>
        <taxon>Pelosinus</taxon>
    </lineage>
</organism>